<dbReference type="PANTHER" id="PTHR33798">
    <property type="entry name" value="FLAVOPROTEIN OXYGENASE"/>
    <property type="match status" value="1"/>
</dbReference>
<dbReference type="InterPro" id="IPR012349">
    <property type="entry name" value="Split_barrel_FMN-bd"/>
</dbReference>
<gene>
    <name evidence="7" type="ORF">VKT23_006835</name>
</gene>
<comment type="similarity">
    <text evidence="4">Belongs to the flavoredoxin family.</text>
</comment>
<keyword evidence="8" id="KW-1185">Reference proteome</keyword>
<dbReference type="Gene3D" id="2.30.110.10">
    <property type="entry name" value="Electron Transport, Fmn-binding Protein, Chain A"/>
    <property type="match status" value="1"/>
</dbReference>
<evidence type="ECO:0000256" key="4">
    <source>
        <dbReference type="ARBA" id="ARBA00038054"/>
    </source>
</evidence>
<proteinExistence type="inferred from homology"/>
<dbReference type="SUPFAM" id="SSF50475">
    <property type="entry name" value="FMN-binding split barrel"/>
    <property type="match status" value="1"/>
</dbReference>
<feature type="domain" description="Flavin reductase like" evidence="6">
    <location>
        <begin position="54"/>
        <end position="189"/>
    </location>
</feature>
<dbReference type="PANTHER" id="PTHR33798:SF5">
    <property type="entry name" value="FLAVIN REDUCTASE LIKE DOMAIN-CONTAINING PROTEIN"/>
    <property type="match status" value="1"/>
</dbReference>
<dbReference type="EMBL" id="JBANRG010000009">
    <property type="protein sequence ID" value="KAK7463487.1"/>
    <property type="molecule type" value="Genomic_DNA"/>
</dbReference>
<dbReference type="InterPro" id="IPR002563">
    <property type="entry name" value="Flavin_Rdtase-like_dom"/>
</dbReference>
<evidence type="ECO:0000259" key="6">
    <source>
        <dbReference type="Pfam" id="PF01613"/>
    </source>
</evidence>
<evidence type="ECO:0000256" key="3">
    <source>
        <dbReference type="ARBA" id="ARBA00022643"/>
    </source>
</evidence>
<accession>A0ABR1JNU7</accession>
<name>A0ABR1JNU7_9AGAR</name>
<organism evidence="7 8">
    <name type="scientific">Marasmiellus scandens</name>
    <dbReference type="NCBI Taxonomy" id="2682957"/>
    <lineage>
        <taxon>Eukaryota</taxon>
        <taxon>Fungi</taxon>
        <taxon>Dikarya</taxon>
        <taxon>Basidiomycota</taxon>
        <taxon>Agaricomycotina</taxon>
        <taxon>Agaricomycetes</taxon>
        <taxon>Agaricomycetidae</taxon>
        <taxon>Agaricales</taxon>
        <taxon>Marasmiineae</taxon>
        <taxon>Omphalotaceae</taxon>
        <taxon>Marasmiellus</taxon>
    </lineage>
</organism>
<dbReference type="Pfam" id="PF01613">
    <property type="entry name" value="Flavin_Reduct"/>
    <property type="match status" value="1"/>
</dbReference>
<keyword evidence="3" id="KW-0288">FMN</keyword>
<evidence type="ECO:0000313" key="7">
    <source>
        <dbReference type="EMBL" id="KAK7463487.1"/>
    </source>
</evidence>
<dbReference type="Proteomes" id="UP001498398">
    <property type="component" value="Unassembled WGS sequence"/>
</dbReference>
<keyword evidence="2" id="KW-0285">Flavoprotein</keyword>
<sequence length="237" mass="26500">MAAGARCSRISREECKHTQENVDYERDKFKVGTTRICHDMVVVDLKIPAGTRIVSHNPPLLSISFNLGKRPKDSRENILSTKQFTVNIISEQFVEAANITSVEAPASVDEWKLSGLTMEPSVSDSTSNKRRPIKRKQTEVKPAMVKESHISMECELHFSHNITALNSSEVTNTLVLGLIKRVHVRNSVLTEDASQVDPDKLSPVSRLGGLTYARLGDSFDLARPSWKAMRETIEKKD</sequence>
<reference evidence="7 8" key="1">
    <citation type="submission" date="2024-01" db="EMBL/GenBank/DDBJ databases">
        <title>A draft genome for the cacao thread blight pathogen Marasmiellus scandens.</title>
        <authorList>
            <person name="Baruah I.K."/>
            <person name="Leung J."/>
            <person name="Bukari Y."/>
            <person name="Amoako-Attah I."/>
            <person name="Meinhardt L.W."/>
            <person name="Bailey B.A."/>
            <person name="Cohen S.P."/>
        </authorList>
    </citation>
    <scope>NUCLEOTIDE SEQUENCE [LARGE SCALE GENOMIC DNA]</scope>
    <source>
        <strain evidence="7 8">GH-19</strain>
    </source>
</reference>
<evidence type="ECO:0000256" key="1">
    <source>
        <dbReference type="ARBA" id="ARBA00001917"/>
    </source>
</evidence>
<feature type="region of interest" description="Disordered" evidence="5">
    <location>
        <begin position="119"/>
        <end position="140"/>
    </location>
</feature>
<protein>
    <recommendedName>
        <fullName evidence="6">Flavin reductase like domain-containing protein</fullName>
    </recommendedName>
</protein>
<evidence type="ECO:0000256" key="2">
    <source>
        <dbReference type="ARBA" id="ARBA00022630"/>
    </source>
</evidence>
<evidence type="ECO:0000313" key="8">
    <source>
        <dbReference type="Proteomes" id="UP001498398"/>
    </source>
</evidence>
<comment type="caution">
    <text evidence="7">The sequence shown here is derived from an EMBL/GenBank/DDBJ whole genome shotgun (WGS) entry which is preliminary data.</text>
</comment>
<evidence type="ECO:0000256" key="5">
    <source>
        <dbReference type="SAM" id="MobiDB-lite"/>
    </source>
</evidence>
<comment type="cofactor">
    <cofactor evidence="1">
        <name>FMN</name>
        <dbReference type="ChEBI" id="CHEBI:58210"/>
    </cofactor>
</comment>